<evidence type="ECO:0000313" key="1">
    <source>
        <dbReference type="EMBL" id="ANI14970.1"/>
    </source>
</evidence>
<organism evidence="1 2">
    <name type="scientific">Pseudomonas citronellolis</name>
    <dbReference type="NCBI Taxonomy" id="53408"/>
    <lineage>
        <taxon>Bacteria</taxon>
        <taxon>Pseudomonadati</taxon>
        <taxon>Pseudomonadota</taxon>
        <taxon>Gammaproteobacteria</taxon>
        <taxon>Pseudomonadales</taxon>
        <taxon>Pseudomonadaceae</taxon>
        <taxon>Pseudomonas</taxon>
    </lineage>
</organism>
<protein>
    <submittedName>
        <fullName evidence="1">Uncharacterized protein</fullName>
    </submittedName>
</protein>
<dbReference type="Proteomes" id="UP000077748">
    <property type="component" value="Chromosome"/>
</dbReference>
<name>A0A1A9KCY1_9PSED</name>
<dbReference type="EMBL" id="CP015878">
    <property type="protein sequence ID" value="ANI14970.1"/>
    <property type="molecule type" value="Genomic_DNA"/>
</dbReference>
<proteinExistence type="predicted"/>
<sequence length="67" mass="7515">MAHEVKRLLQALPAIRKHGMYLHAPVMCPSLTKEHWAEIYSKVDSLGVLKVRLYVVDEENDGSGEPG</sequence>
<accession>A0A1A9KCY1</accession>
<evidence type="ECO:0000313" key="2">
    <source>
        <dbReference type="Proteomes" id="UP000077748"/>
    </source>
</evidence>
<gene>
    <name evidence="1" type="ORF">A9C11_13665</name>
</gene>
<dbReference type="AlphaFoldDB" id="A0A1A9KCY1"/>
<reference evidence="1 2" key="1">
    <citation type="submission" date="2016-05" db="EMBL/GenBank/DDBJ databases">
        <title>Genome Sequence of Pseudomonas citronellolis Strain SJTE-3, an Estrogens and Persistent Organic Pollutants degradation strain.</title>
        <authorList>
            <person name="Liang R."/>
        </authorList>
    </citation>
    <scope>NUCLEOTIDE SEQUENCE [LARGE SCALE GENOMIC DNA]</scope>
    <source>
        <strain evidence="1 2">SJTE-3</strain>
    </source>
</reference>